<dbReference type="EMBL" id="CCAZ020000001">
    <property type="protein sequence ID" value="CEG08055.1"/>
    <property type="molecule type" value="Genomic_DNA"/>
</dbReference>
<name>A0A090MKR1_AFIFE</name>
<gene>
    <name evidence="2" type="ORF">BN961_01463</name>
</gene>
<dbReference type="STRING" id="1035.BN961_01463"/>
<comment type="caution">
    <text evidence="2">The sequence shown here is derived from an EMBL/GenBank/DDBJ whole genome shotgun (WGS) entry which is preliminary data.</text>
</comment>
<dbReference type="Proteomes" id="UP000035762">
    <property type="component" value="Unassembled WGS sequence"/>
</dbReference>
<reference evidence="2 3" key="1">
    <citation type="journal article" date="2014" name="Genome Announc.">
        <title>Genome Sequence of Afipia felis Strain 76713, Isolated in Hospital Water Using an Amoeba Co-Culture Procedure.</title>
        <authorList>
            <person name="Benamar S."/>
            <person name="La Scola B."/>
            <person name="Croce O."/>
        </authorList>
    </citation>
    <scope>NUCLEOTIDE SEQUENCE [LARGE SCALE GENOMIC DNA]</scope>
    <source>
        <strain evidence="2 3">76713</strain>
    </source>
</reference>
<keyword evidence="1" id="KW-0732">Signal</keyword>
<feature type="chain" id="PRO_5001860540" evidence="1">
    <location>
        <begin position="27"/>
        <end position="162"/>
    </location>
</feature>
<proteinExistence type="predicted"/>
<accession>A0A090MKR1</accession>
<evidence type="ECO:0000313" key="2">
    <source>
        <dbReference type="EMBL" id="CEG08055.1"/>
    </source>
</evidence>
<protein>
    <submittedName>
        <fullName evidence="2">Uncharacterized protein</fullName>
    </submittedName>
</protein>
<feature type="signal peptide" evidence="1">
    <location>
        <begin position="1"/>
        <end position="26"/>
    </location>
</feature>
<sequence length="162" mass="17529">MMSYGARILAAAAVAGALTLPAAAHADATFRLSHNHRISCSKILMPGKRQVIACKSYAYLFNTVTSEFYRCEAQVSVTRDISKIIGTDESGTCRLRTKVFSENSNYDFDAVETEPPNTNAFFGSGGTAIWAADVSTRKVRACIELATGISSPVLKCVDMNFE</sequence>
<dbReference type="AlphaFoldDB" id="A0A090MKR1"/>
<dbReference type="OrthoDB" id="8251029at2"/>
<organism evidence="2 3">
    <name type="scientific">Afipia felis</name>
    <name type="common">Cat scratch disease bacillus</name>
    <dbReference type="NCBI Taxonomy" id="1035"/>
    <lineage>
        <taxon>Bacteria</taxon>
        <taxon>Pseudomonadati</taxon>
        <taxon>Pseudomonadota</taxon>
        <taxon>Alphaproteobacteria</taxon>
        <taxon>Hyphomicrobiales</taxon>
        <taxon>Nitrobacteraceae</taxon>
        <taxon>Afipia</taxon>
    </lineage>
</organism>
<evidence type="ECO:0000313" key="3">
    <source>
        <dbReference type="Proteomes" id="UP000035762"/>
    </source>
</evidence>
<evidence type="ECO:0000256" key="1">
    <source>
        <dbReference type="SAM" id="SignalP"/>
    </source>
</evidence>
<keyword evidence="3" id="KW-1185">Reference proteome</keyword>